<gene>
    <name evidence="2" type="ORF">JRO89_XS04G0250100</name>
</gene>
<feature type="domain" description="Alcohol dehydrogenase-like C-terminal" evidence="1">
    <location>
        <begin position="14"/>
        <end position="83"/>
    </location>
</feature>
<dbReference type="Proteomes" id="UP000827721">
    <property type="component" value="Unassembled WGS sequence"/>
</dbReference>
<dbReference type="InterPro" id="IPR045010">
    <property type="entry name" value="MDR_fam"/>
</dbReference>
<dbReference type="InterPro" id="IPR036291">
    <property type="entry name" value="NAD(P)-bd_dom_sf"/>
</dbReference>
<dbReference type="Pfam" id="PF00107">
    <property type="entry name" value="ADH_zinc_N"/>
    <property type="match status" value="1"/>
</dbReference>
<protein>
    <recommendedName>
        <fullName evidence="1">Alcohol dehydrogenase-like C-terminal domain-containing protein</fullName>
    </recommendedName>
</protein>
<name>A0ABQ8I712_9ROSI</name>
<proteinExistence type="predicted"/>
<organism evidence="2 3">
    <name type="scientific">Xanthoceras sorbifolium</name>
    <dbReference type="NCBI Taxonomy" id="99658"/>
    <lineage>
        <taxon>Eukaryota</taxon>
        <taxon>Viridiplantae</taxon>
        <taxon>Streptophyta</taxon>
        <taxon>Embryophyta</taxon>
        <taxon>Tracheophyta</taxon>
        <taxon>Spermatophyta</taxon>
        <taxon>Magnoliopsida</taxon>
        <taxon>eudicotyledons</taxon>
        <taxon>Gunneridae</taxon>
        <taxon>Pentapetalae</taxon>
        <taxon>rosids</taxon>
        <taxon>malvids</taxon>
        <taxon>Sapindales</taxon>
        <taxon>Sapindaceae</taxon>
        <taxon>Xanthoceroideae</taxon>
        <taxon>Xanthoceras</taxon>
    </lineage>
</organism>
<dbReference type="PANTHER" id="PTHR43205">
    <property type="entry name" value="PROSTAGLANDIN REDUCTASE"/>
    <property type="match status" value="1"/>
</dbReference>
<dbReference type="PANTHER" id="PTHR43205:SF12">
    <property type="entry name" value="OS06G0602900 PROTEIN"/>
    <property type="match status" value="1"/>
</dbReference>
<dbReference type="EMBL" id="JAFEMO010000004">
    <property type="protein sequence ID" value="KAH7572400.1"/>
    <property type="molecule type" value="Genomic_DNA"/>
</dbReference>
<sequence length="130" mass="14417">MKLPPMVSGDGDPVALLKEKLGFDDAFNYKEETDLKATLKRYFLFGIDIYFDNVGAKMQEIAMANMKIFGRVVVCGVISEYTDAEKRAAPDMLDLALEDISSRVESIPSAFVGLFRGDNIGKKIVQIAEE</sequence>
<evidence type="ECO:0000259" key="1">
    <source>
        <dbReference type="Pfam" id="PF00107"/>
    </source>
</evidence>
<comment type="caution">
    <text evidence="2">The sequence shown here is derived from an EMBL/GenBank/DDBJ whole genome shotgun (WGS) entry which is preliminary data.</text>
</comment>
<reference evidence="2 3" key="1">
    <citation type="submission" date="2021-02" db="EMBL/GenBank/DDBJ databases">
        <title>Plant Genome Project.</title>
        <authorList>
            <person name="Zhang R.-G."/>
        </authorList>
    </citation>
    <scope>NUCLEOTIDE SEQUENCE [LARGE SCALE GENOMIC DNA]</scope>
    <source>
        <tissue evidence="2">Leaves</tissue>
    </source>
</reference>
<dbReference type="InterPro" id="IPR013149">
    <property type="entry name" value="ADH-like_C"/>
</dbReference>
<accession>A0ABQ8I712</accession>
<evidence type="ECO:0000313" key="2">
    <source>
        <dbReference type="EMBL" id="KAH7572400.1"/>
    </source>
</evidence>
<evidence type="ECO:0000313" key="3">
    <source>
        <dbReference type="Proteomes" id="UP000827721"/>
    </source>
</evidence>
<dbReference type="SUPFAM" id="SSF51735">
    <property type="entry name" value="NAD(P)-binding Rossmann-fold domains"/>
    <property type="match status" value="1"/>
</dbReference>
<keyword evidence="3" id="KW-1185">Reference proteome</keyword>
<dbReference type="Gene3D" id="3.40.50.720">
    <property type="entry name" value="NAD(P)-binding Rossmann-like Domain"/>
    <property type="match status" value="1"/>
</dbReference>